<dbReference type="VEuPathDB" id="TriTrypDB:BSAL_30535"/>
<dbReference type="EMBL" id="CYKH01001895">
    <property type="protein sequence ID" value="CUG91167.1"/>
    <property type="molecule type" value="Genomic_DNA"/>
</dbReference>
<protein>
    <submittedName>
        <fullName evidence="2">Uncharacterized protein</fullName>
    </submittedName>
</protein>
<gene>
    <name evidence="2" type="ORF">BSAL_30535</name>
</gene>
<dbReference type="InterPro" id="IPR011990">
    <property type="entry name" value="TPR-like_helical_dom_sf"/>
</dbReference>
<feature type="signal peptide" evidence="1">
    <location>
        <begin position="1"/>
        <end position="30"/>
    </location>
</feature>
<proteinExistence type="predicted"/>
<feature type="chain" id="PRO_5006622690" evidence="1">
    <location>
        <begin position="31"/>
        <end position="460"/>
    </location>
</feature>
<dbReference type="SUPFAM" id="SSF48452">
    <property type="entry name" value="TPR-like"/>
    <property type="match status" value="1"/>
</dbReference>
<evidence type="ECO:0000313" key="3">
    <source>
        <dbReference type="Proteomes" id="UP000051952"/>
    </source>
</evidence>
<keyword evidence="3" id="KW-1185">Reference proteome</keyword>
<dbReference type="OrthoDB" id="247084at2759"/>
<dbReference type="AlphaFoldDB" id="A0A0S4JP89"/>
<dbReference type="Proteomes" id="UP000051952">
    <property type="component" value="Unassembled WGS sequence"/>
</dbReference>
<evidence type="ECO:0000256" key="1">
    <source>
        <dbReference type="SAM" id="SignalP"/>
    </source>
</evidence>
<sequence length="460" mass="51488">MRSVAHRAATATSSRAFLSLLLTTTRRCSSTSTSAATPPSHPVNASTTAVANRAEIAAAVAAAAPKTTPRGNTTVEQLTGAVEARRRTVHRATDAERAGYEAMPDVLGGEEAKWWPIQEEMRNSMMFTQGYDMTVRRKDGLNTVEMKELPHPDKPEELSFATENFLNREAAGVHMIDEVYDEVKRLDPPSTFDPAIDEIDDDGFQDQNVVIDVLKAVDEDKRRLEAFGNPVTMEEQVDALLQPQRTTDESVAQRQEFNGFSHWGLLHAAHMLLDENQDVKKAHEFVNRYLRDLDLFRKWLEHPKVRAHIQKKFGVDMKGKFDPTMALTMSLYTRSKIQVYQDDPAAALKSLVGAMSALTEGGLNLKLDRHRKVYGALLIARGMVYTKLKSYERGVDDLTRAMAFVNANRSPTLYQLRAEALEGLGRIEEARQDEESAAMMWEEAEVVRPGLAAEPQKFVI</sequence>
<name>A0A0S4JP89_BODSA</name>
<evidence type="ECO:0000313" key="2">
    <source>
        <dbReference type="EMBL" id="CUG91167.1"/>
    </source>
</evidence>
<dbReference type="OMA" id="YMRDIDL"/>
<dbReference type="Gene3D" id="1.25.40.10">
    <property type="entry name" value="Tetratricopeptide repeat domain"/>
    <property type="match status" value="1"/>
</dbReference>
<organism evidence="2 3">
    <name type="scientific">Bodo saltans</name>
    <name type="common">Flagellated protozoan</name>
    <dbReference type="NCBI Taxonomy" id="75058"/>
    <lineage>
        <taxon>Eukaryota</taxon>
        <taxon>Discoba</taxon>
        <taxon>Euglenozoa</taxon>
        <taxon>Kinetoplastea</taxon>
        <taxon>Metakinetoplastina</taxon>
        <taxon>Eubodonida</taxon>
        <taxon>Bodonidae</taxon>
        <taxon>Bodo</taxon>
    </lineage>
</organism>
<keyword evidence="1" id="KW-0732">Signal</keyword>
<accession>A0A0S4JP89</accession>
<reference evidence="3" key="1">
    <citation type="submission" date="2015-09" db="EMBL/GenBank/DDBJ databases">
        <authorList>
            <consortium name="Pathogen Informatics"/>
        </authorList>
    </citation>
    <scope>NUCLEOTIDE SEQUENCE [LARGE SCALE GENOMIC DNA]</scope>
    <source>
        <strain evidence="3">Lake Konstanz</strain>
    </source>
</reference>